<comment type="caution">
    <text evidence="1">The sequence shown here is derived from an EMBL/GenBank/DDBJ whole genome shotgun (WGS) entry which is preliminary data.</text>
</comment>
<keyword evidence="2" id="KW-1185">Reference proteome</keyword>
<gene>
    <name evidence="1" type="ORF">B4O97_01780</name>
</gene>
<sequence length="120" mass="13405">MPLLLMAASLLASLYEERWIFSADGGIESRHGLLFLKAVRIYPSEEVEKFTLSSFTKGKLRGTDPQAPSFLPSYLVLAVETRGDGDRTIEILRYAKKERLETRAAKIAGFCSKPLLNRIG</sequence>
<protein>
    <submittedName>
        <fullName evidence="1">Uncharacterized protein</fullName>
    </submittedName>
</protein>
<accession>A0A1Y1S1U7</accession>
<organism evidence="1 2">
    <name type="scientific">Marispirochaeta aestuarii</name>
    <dbReference type="NCBI Taxonomy" id="1963862"/>
    <lineage>
        <taxon>Bacteria</taxon>
        <taxon>Pseudomonadati</taxon>
        <taxon>Spirochaetota</taxon>
        <taxon>Spirochaetia</taxon>
        <taxon>Spirochaetales</taxon>
        <taxon>Spirochaetaceae</taxon>
        <taxon>Marispirochaeta</taxon>
    </lineage>
</organism>
<name>A0A1Y1S1U7_9SPIO</name>
<dbReference type="AlphaFoldDB" id="A0A1Y1S1U7"/>
<evidence type="ECO:0000313" key="2">
    <source>
        <dbReference type="Proteomes" id="UP000192343"/>
    </source>
</evidence>
<evidence type="ECO:0000313" key="1">
    <source>
        <dbReference type="EMBL" id="ORC37756.1"/>
    </source>
</evidence>
<reference evidence="1 2" key="1">
    <citation type="submission" date="2017-03" db="EMBL/GenBank/DDBJ databases">
        <title>Draft Genome sequence of Marispirochaeta sp. strain JC444.</title>
        <authorList>
            <person name="Shivani Y."/>
            <person name="Subhash Y."/>
            <person name="Sasikala C."/>
            <person name="Ramana C."/>
        </authorList>
    </citation>
    <scope>NUCLEOTIDE SEQUENCE [LARGE SCALE GENOMIC DNA]</scope>
    <source>
        <strain evidence="1 2">JC444</strain>
    </source>
</reference>
<proteinExistence type="predicted"/>
<dbReference type="Proteomes" id="UP000192343">
    <property type="component" value="Unassembled WGS sequence"/>
</dbReference>
<dbReference type="EMBL" id="MWQY01000002">
    <property type="protein sequence ID" value="ORC37756.1"/>
    <property type="molecule type" value="Genomic_DNA"/>
</dbReference>